<dbReference type="GO" id="GO:0004315">
    <property type="term" value="F:3-oxoacyl-[acyl-carrier-protein] synthase activity"/>
    <property type="evidence" value="ECO:0007669"/>
    <property type="project" value="InterPro"/>
</dbReference>
<evidence type="ECO:0000259" key="11">
    <source>
        <dbReference type="Pfam" id="PF08541"/>
    </source>
</evidence>
<dbReference type="NCBIfam" id="NF006829">
    <property type="entry name" value="PRK09352.1"/>
    <property type="match status" value="1"/>
</dbReference>
<feature type="domain" description="Beta-ketoacyl-[acyl-carrier-protein] synthase III C-terminal" evidence="11">
    <location>
        <begin position="239"/>
        <end position="328"/>
    </location>
</feature>
<evidence type="ECO:0000313" key="14">
    <source>
        <dbReference type="Proteomes" id="UP000547510"/>
    </source>
</evidence>
<dbReference type="InterPro" id="IPR013751">
    <property type="entry name" value="ACP_syn_III_N"/>
</dbReference>
<evidence type="ECO:0000256" key="1">
    <source>
        <dbReference type="ARBA" id="ARBA00005189"/>
    </source>
</evidence>
<reference evidence="13 14" key="1">
    <citation type="submission" date="2020-08" db="EMBL/GenBank/DDBJ databases">
        <title>Genomic Encyclopedia of Type Strains, Phase III (KMG-III): the genomes of soil and plant-associated and newly described type strains.</title>
        <authorList>
            <person name="Whitman W."/>
        </authorList>
    </citation>
    <scope>NUCLEOTIDE SEQUENCE [LARGE SCALE GENOMIC DNA]</scope>
    <source>
        <strain evidence="13 14">CECT 8640</strain>
    </source>
</reference>
<dbReference type="InterPro" id="IPR013747">
    <property type="entry name" value="ACP_syn_III_C"/>
</dbReference>
<dbReference type="CDD" id="cd00830">
    <property type="entry name" value="KAS_III"/>
    <property type="match status" value="1"/>
</dbReference>
<dbReference type="InterPro" id="IPR004655">
    <property type="entry name" value="FabH"/>
</dbReference>
<dbReference type="GO" id="GO:0006633">
    <property type="term" value="P:fatty acid biosynthetic process"/>
    <property type="evidence" value="ECO:0007669"/>
    <property type="project" value="UniProtKB-KW"/>
</dbReference>
<keyword evidence="7" id="KW-0443">Lipid metabolism</keyword>
<proteinExistence type="inferred from homology"/>
<keyword evidence="6" id="KW-0276">Fatty acid metabolism</keyword>
<dbReference type="InterPro" id="IPR016039">
    <property type="entry name" value="Thiolase-like"/>
</dbReference>
<comment type="pathway">
    <text evidence="1">Lipid metabolism.</text>
</comment>
<evidence type="ECO:0000256" key="2">
    <source>
        <dbReference type="ARBA" id="ARBA00008642"/>
    </source>
</evidence>
<evidence type="ECO:0000256" key="6">
    <source>
        <dbReference type="ARBA" id="ARBA00022832"/>
    </source>
</evidence>
<evidence type="ECO:0000256" key="8">
    <source>
        <dbReference type="ARBA" id="ARBA00023160"/>
    </source>
</evidence>
<name>A0A841CUS9_9PSEU</name>
<keyword evidence="3" id="KW-0963">Cytoplasm</keyword>
<feature type="domain" description="Beta-ketoacyl-[acyl-carrier-protein] synthase III N-terminal" evidence="12">
    <location>
        <begin position="113"/>
        <end position="190"/>
    </location>
</feature>
<feature type="compositionally biased region" description="Pro residues" evidence="10">
    <location>
        <begin position="331"/>
        <end position="345"/>
    </location>
</feature>
<evidence type="ECO:0000256" key="4">
    <source>
        <dbReference type="ARBA" id="ARBA00022516"/>
    </source>
</evidence>
<sequence>MSPALRGAPTALLGLGSYVPSRRITNDALVDRIRSSDEWIHSRSGIRTRYWADTTETVEFMAAAAAERALKNAGVAAGDIGCVLVATVTYLRQLPSLAAVLAHRLGTGSPAAFDISAGCAGFCYGVSLASDMVAAGSARYVLVVAVERLTDLTDHDDRQTAFLFGDGAGAVVVGPSEEPGIGPVAWGSDGAQRDLIRQTVPWDALRDDPGARWPVITMSGRDVFRWASYELGPVAGQALDRAGVAVGDLDSFIPHQANLRITEQLAVELELPDHVAVARSIAEYGNTSAASIPLAMHELLASGAARPGGLALLLAFGTGLVWAGQVVRLPAPPVDPPRPATAPPPEPDRGGRS</sequence>
<keyword evidence="8" id="KW-0275">Fatty acid biosynthesis</keyword>
<comment type="similarity">
    <text evidence="2">Belongs to the thiolase-like superfamily. FabH family.</text>
</comment>
<evidence type="ECO:0000256" key="3">
    <source>
        <dbReference type="ARBA" id="ARBA00022490"/>
    </source>
</evidence>
<feature type="region of interest" description="Disordered" evidence="10">
    <location>
        <begin position="331"/>
        <end position="353"/>
    </location>
</feature>
<dbReference type="AlphaFoldDB" id="A0A841CUS9"/>
<dbReference type="NCBIfam" id="TIGR00747">
    <property type="entry name" value="fabH"/>
    <property type="match status" value="1"/>
</dbReference>
<dbReference type="Pfam" id="PF08541">
    <property type="entry name" value="ACP_syn_III_C"/>
    <property type="match status" value="1"/>
</dbReference>
<gene>
    <name evidence="13" type="ORF">FHS29_006326</name>
</gene>
<dbReference type="EMBL" id="JACHJN010000012">
    <property type="protein sequence ID" value="MBB5959705.1"/>
    <property type="molecule type" value="Genomic_DNA"/>
</dbReference>
<dbReference type="Gene3D" id="3.40.47.10">
    <property type="match status" value="2"/>
</dbReference>
<keyword evidence="4" id="KW-0444">Lipid biosynthesis</keyword>
<dbReference type="GO" id="GO:0033818">
    <property type="term" value="F:beta-ketoacyl-acyl-carrier-protein synthase III activity"/>
    <property type="evidence" value="ECO:0007669"/>
    <property type="project" value="UniProtKB-EC"/>
</dbReference>
<dbReference type="PANTHER" id="PTHR34069">
    <property type="entry name" value="3-OXOACYL-[ACYL-CARRIER-PROTEIN] SYNTHASE 3"/>
    <property type="match status" value="1"/>
</dbReference>
<keyword evidence="9 13" id="KW-0012">Acyltransferase</keyword>
<protein>
    <submittedName>
        <fullName evidence="13">3-oxoacyl-[acyl-carrier-protein] synthase-3</fullName>
        <ecNumber evidence="13">2.3.1.180</ecNumber>
    </submittedName>
</protein>
<dbReference type="RefSeq" id="WP_184696851.1">
    <property type="nucleotide sequence ID" value="NZ_JACHJN010000012.1"/>
</dbReference>
<accession>A0A841CUS9</accession>
<evidence type="ECO:0000256" key="7">
    <source>
        <dbReference type="ARBA" id="ARBA00023098"/>
    </source>
</evidence>
<dbReference type="PANTHER" id="PTHR34069:SF2">
    <property type="entry name" value="BETA-KETOACYL-[ACYL-CARRIER-PROTEIN] SYNTHASE III"/>
    <property type="match status" value="1"/>
</dbReference>
<dbReference type="EC" id="2.3.1.180" evidence="13"/>
<evidence type="ECO:0000256" key="9">
    <source>
        <dbReference type="ARBA" id="ARBA00023315"/>
    </source>
</evidence>
<dbReference type="Proteomes" id="UP000547510">
    <property type="component" value="Unassembled WGS sequence"/>
</dbReference>
<keyword evidence="14" id="KW-1185">Reference proteome</keyword>
<evidence type="ECO:0000256" key="5">
    <source>
        <dbReference type="ARBA" id="ARBA00022679"/>
    </source>
</evidence>
<organism evidence="13 14">
    <name type="scientific">Saccharothrix tamanrassetensis</name>
    <dbReference type="NCBI Taxonomy" id="1051531"/>
    <lineage>
        <taxon>Bacteria</taxon>
        <taxon>Bacillati</taxon>
        <taxon>Actinomycetota</taxon>
        <taxon>Actinomycetes</taxon>
        <taxon>Pseudonocardiales</taxon>
        <taxon>Pseudonocardiaceae</taxon>
        <taxon>Saccharothrix</taxon>
    </lineage>
</organism>
<comment type="caution">
    <text evidence="13">The sequence shown here is derived from an EMBL/GenBank/DDBJ whole genome shotgun (WGS) entry which is preliminary data.</text>
</comment>
<evidence type="ECO:0000256" key="10">
    <source>
        <dbReference type="SAM" id="MobiDB-lite"/>
    </source>
</evidence>
<dbReference type="SUPFAM" id="SSF53901">
    <property type="entry name" value="Thiolase-like"/>
    <property type="match status" value="1"/>
</dbReference>
<keyword evidence="5 13" id="KW-0808">Transferase</keyword>
<dbReference type="Pfam" id="PF08545">
    <property type="entry name" value="ACP_syn_III"/>
    <property type="match status" value="1"/>
</dbReference>
<evidence type="ECO:0000313" key="13">
    <source>
        <dbReference type="EMBL" id="MBB5959705.1"/>
    </source>
</evidence>
<evidence type="ECO:0000259" key="12">
    <source>
        <dbReference type="Pfam" id="PF08545"/>
    </source>
</evidence>
<dbReference type="GO" id="GO:0044550">
    <property type="term" value="P:secondary metabolite biosynthetic process"/>
    <property type="evidence" value="ECO:0007669"/>
    <property type="project" value="TreeGrafter"/>
</dbReference>